<dbReference type="AlphaFoldDB" id="A0AA40AMK0"/>
<dbReference type="RefSeq" id="XP_060297396.1">
    <property type="nucleotide sequence ID" value="XM_060440011.1"/>
</dbReference>
<dbReference type="InterPro" id="IPR052432">
    <property type="entry name" value="PITP/CRAL-TRIO"/>
</dbReference>
<keyword evidence="4" id="KW-1185">Reference proteome</keyword>
<dbReference type="EMBL" id="JAUIRO010000004">
    <property type="protein sequence ID" value="KAK0718603.1"/>
    <property type="molecule type" value="Genomic_DNA"/>
</dbReference>
<accession>A0AA40AMK0</accession>
<dbReference type="SUPFAM" id="SSF52087">
    <property type="entry name" value="CRAL/TRIO domain"/>
    <property type="match status" value="1"/>
</dbReference>
<dbReference type="PANTHER" id="PTHR46590">
    <property type="entry name" value="PHOSPHATIDYLINOSITOL TRANSFER PROTEIN CSR1-RELATED"/>
    <property type="match status" value="1"/>
</dbReference>
<dbReference type="SUPFAM" id="SSF46938">
    <property type="entry name" value="CRAL/TRIO N-terminal domain"/>
    <property type="match status" value="1"/>
</dbReference>
<evidence type="ECO:0000313" key="4">
    <source>
        <dbReference type="Proteomes" id="UP001172101"/>
    </source>
</evidence>
<dbReference type="InterPro" id="IPR036273">
    <property type="entry name" value="CRAL/TRIO_N_dom_sf"/>
</dbReference>
<name>A0AA40AMK0_9PEZI</name>
<dbReference type="CDD" id="cd00170">
    <property type="entry name" value="SEC14"/>
    <property type="match status" value="1"/>
</dbReference>
<comment type="caution">
    <text evidence="3">The sequence shown here is derived from an EMBL/GenBank/DDBJ whole genome shotgun (WGS) entry which is preliminary data.</text>
</comment>
<sequence>MGAPAPAQRRRGGPRADRSHELQQHVGSLSPAEFRQRLWDFVLADHPDVLVLRFLRARRWEVARAVAMLASALSWRHAQQIDEVVVGCGESAALAPDDKAALVAQYRAGKAYVRGADRARRPVFVIRVRLHDPKLQPAAVMERFVLHSIETMRAMLRYPREKACLVFDLTGFALRNMDFYVVKFLGIWKIIRPWLDPVIASKVHFTSGPRELARFIAPDNLQLCYGGQDAWEFTYVAAADASENDRMRSEKKHAVRAERDALVRRFEQLSAEWAGGASATHEDCVVPPEADVNARAAADVDVEAARRKVAAERRNELAGQLRESFWKLGPYVRARTYYHRVGVIGPAGEVDYKAAP</sequence>
<dbReference type="InterPro" id="IPR011074">
    <property type="entry name" value="CRAL/TRIO_N_dom"/>
</dbReference>
<feature type="region of interest" description="Disordered" evidence="1">
    <location>
        <begin position="1"/>
        <end position="27"/>
    </location>
</feature>
<dbReference type="PROSITE" id="PS50191">
    <property type="entry name" value="CRAL_TRIO"/>
    <property type="match status" value="1"/>
</dbReference>
<evidence type="ECO:0000259" key="2">
    <source>
        <dbReference type="PROSITE" id="PS50191"/>
    </source>
</evidence>
<feature type="compositionally biased region" description="Basic and acidic residues" evidence="1">
    <location>
        <begin position="14"/>
        <end position="23"/>
    </location>
</feature>
<dbReference type="Proteomes" id="UP001172101">
    <property type="component" value="Unassembled WGS sequence"/>
</dbReference>
<dbReference type="Pfam" id="PF00650">
    <property type="entry name" value="CRAL_TRIO"/>
    <property type="match status" value="1"/>
</dbReference>
<dbReference type="SMART" id="SM00516">
    <property type="entry name" value="SEC14"/>
    <property type="match status" value="1"/>
</dbReference>
<evidence type="ECO:0000313" key="3">
    <source>
        <dbReference type="EMBL" id="KAK0718603.1"/>
    </source>
</evidence>
<dbReference type="InterPro" id="IPR001251">
    <property type="entry name" value="CRAL-TRIO_dom"/>
</dbReference>
<feature type="domain" description="CRAL-TRIO" evidence="2">
    <location>
        <begin position="99"/>
        <end position="281"/>
    </location>
</feature>
<protein>
    <submittedName>
        <fullName evidence="3">CRAL-TRIO domain-containing protein</fullName>
    </submittedName>
</protein>
<dbReference type="InterPro" id="IPR036865">
    <property type="entry name" value="CRAL-TRIO_dom_sf"/>
</dbReference>
<dbReference type="Gene3D" id="3.40.525.10">
    <property type="entry name" value="CRAL-TRIO lipid binding domain"/>
    <property type="match status" value="2"/>
</dbReference>
<reference evidence="3" key="1">
    <citation type="submission" date="2023-06" db="EMBL/GenBank/DDBJ databases">
        <title>Genome-scale phylogeny and comparative genomics of the fungal order Sordariales.</title>
        <authorList>
            <consortium name="Lawrence Berkeley National Laboratory"/>
            <person name="Hensen N."/>
            <person name="Bonometti L."/>
            <person name="Westerberg I."/>
            <person name="Brannstrom I.O."/>
            <person name="Guillou S."/>
            <person name="Cros-Aarteil S."/>
            <person name="Calhoun S."/>
            <person name="Haridas S."/>
            <person name="Kuo A."/>
            <person name="Mondo S."/>
            <person name="Pangilinan J."/>
            <person name="Riley R."/>
            <person name="LaButti K."/>
            <person name="Andreopoulos B."/>
            <person name="Lipzen A."/>
            <person name="Chen C."/>
            <person name="Yanf M."/>
            <person name="Daum C."/>
            <person name="Ng V."/>
            <person name="Clum A."/>
            <person name="Steindorff A."/>
            <person name="Ohm R."/>
            <person name="Martin F."/>
            <person name="Silar P."/>
            <person name="Natvig D."/>
            <person name="Lalanne C."/>
            <person name="Gautier V."/>
            <person name="Ament-velasquez S.L."/>
            <person name="Kruys A."/>
            <person name="Hutchinson M.I."/>
            <person name="Powell A.J."/>
            <person name="Barry K."/>
            <person name="Miller A.N."/>
            <person name="Grigoriev I.V."/>
            <person name="Debuchy R."/>
            <person name="Gladieux P."/>
            <person name="Thoren M.H."/>
            <person name="Johannesson H."/>
        </authorList>
    </citation>
    <scope>NUCLEOTIDE SEQUENCE</scope>
    <source>
        <strain evidence="3">SMH2392-1A</strain>
    </source>
</reference>
<organism evidence="3 4">
    <name type="scientific">Lasiosphaeria miniovina</name>
    <dbReference type="NCBI Taxonomy" id="1954250"/>
    <lineage>
        <taxon>Eukaryota</taxon>
        <taxon>Fungi</taxon>
        <taxon>Dikarya</taxon>
        <taxon>Ascomycota</taxon>
        <taxon>Pezizomycotina</taxon>
        <taxon>Sordariomycetes</taxon>
        <taxon>Sordariomycetidae</taxon>
        <taxon>Sordariales</taxon>
        <taxon>Lasiosphaeriaceae</taxon>
        <taxon>Lasiosphaeria</taxon>
    </lineage>
</organism>
<dbReference type="SMART" id="SM01100">
    <property type="entry name" value="CRAL_TRIO_N"/>
    <property type="match status" value="1"/>
</dbReference>
<gene>
    <name evidence="3" type="ORF">B0T26DRAFT_676746</name>
</gene>
<dbReference type="Pfam" id="PF03765">
    <property type="entry name" value="CRAL_TRIO_N"/>
    <property type="match status" value="1"/>
</dbReference>
<evidence type="ECO:0000256" key="1">
    <source>
        <dbReference type="SAM" id="MobiDB-lite"/>
    </source>
</evidence>
<dbReference type="GeneID" id="85323281"/>
<dbReference type="PANTHER" id="PTHR46590:SF1">
    <property type="entry name" value="PHOSPHATIDYLINOSITOL TRANSFER PROTEIN CSR1"/>
    <property type="match status" value="1"/>
</dbReference>
<proteinExistence type="predicted"/>